<keyword evidence="1" id="KW-0472">Membrane</keyword>
<dbReference type="EMBL" id="SRSO01000046">
    <property type="protein sequence ID" value="TGV00368.1"/>
    <property type="molecule type" value="Genomic_DNA"/>
</dbReference>
<dbReference type="OrthoDB" id="676158at2"/>
<feature type="transmembrane region" description="Helical" evidence="1">
    <location>
        <begin position="85"/>
        <end position="106"/>
    </location>
</feature>
<accession>A0A4S1DSK7</accession>
<proteinExistence type="predicted"/>
<dbReference type="Proteomes" id="UP000307602">
    <property type="component" value="Unassembled WGS sequence"/>
</dbReference>
<feature type="signal peptide" evidence="2">
    <location>
        <begin position="1"/>
        <end position="23"/>
    </location>
</feature>
<organism evidence="3 4">
    <name type="scientific">Flavivirga rizhaonensis</name>
    <dbReference type="NCBI Taxonomy" id="2559571"/>
    <lineage>
        <taxon>Bacteria</taxon>
        <taxon>Pseudomonadati</taxon>
        <taxon>Bacteroidota</taxon>
        <taxon>Flavobacteriia</taxon>
        <taxon>Flavobacteriales</taxon>
        <taxon>Flavobacteriaceae</taxon>
        <taxon>Flavivirga</taxon>
    </lineage>
</organism>
<keyword evidence="1" id="KW-0812">Transmembrane</keyword>
<keyword evidence="2" id="KW-0732">Signal</keyword>
<feature type="transmembrane region" description="Helical" evidence="1">
    <location>
        <begin position="57"/>
        <end position="78"/>
    </location>
</feature>
<evidence type="ECO:0000313" key="4">
    <source>
        <dbReference type="Proteomes" id="UP000307602"/>
    </source>
</evidence>
<evidence type="ECO:0000313" key="3">
    <source>
        <dbReference type="EMBL" id="TGV00368.1"/>
    </source>
</evidence>
<name>A0A4S1DSK7_9FLAO</name>
<protein>
    <submittedName>
        <fullName evidence="3">DoxX family protein</fullName>
    </submittedName>
</protein>
<dbReference type="RefSeq" id="WP_135878990.1">
    <property type="nucleotide sequence ID" value="NZ_SRSO01000046.1"/>
</dbReference>
<gene>
    <name evidence="3" type="ORF">EM932_20035</name>
</gene>
<keyword evidence="1" id="KW-1133">Transmembrane helix</keyword>
<evidence type="ECO:0000256" key="2">
    <source>
        <dbReference type="SAM" id="SignalP"/>
    </source>
</evidence>
<dbReference type="AlphaFoldDB" id="A0A4S1DSK7"/>
<comment type="caution">
    <text evidence="3">The sequence shown here is derived from an EMBL/GenBank/DDBJ whole genome shotgun (WGS) entry which is preliminary data.</text>
</comment>
<sequence length="143" mass="16018">MNQNIIKLFLRLAVSVGFLSAVADRFGFWQQNVSVWGNWQSFLDYTQLINPYIPKSLIPFLGVMATATETLFALCLLIGFKTETFAKLSGFLLLIFALAMCFSTGIKDVFDYSVLSASAAAFALSSMKEKHFEIDIFFNKISL</sequence>
<keyword evidence="4" id="KW-1185">Reference proteome</keyword>
<feature type="chain" id="PRO_5020881218" evidence="2">
    <location>
        <begin position="24"/>
        <end position="143"/>
    </location>
</feature>
<reference evidence="3 4" key="1">
    <citation type="submission" date="2019-04" db="EMBL/GenBank/DDBJ databases">
        <authorList>
            <person name="Liu A."/>
        </authorList>
    </citation>
    <scope>NUCLEOTIDE SEQUENCE [LARGE SCALE GENOMIC DNA]</scope>
    <source>
        <strain evidence="3 4">RZ03</strain>
    </source>
</reference>
<evidence type="ECO:0000256" key="1">
    <source>
        <dbReference type="SAM" id="Phobius"/>
    </source>
</evidence>